<protein>
    <submittedName>
        <fullName evidence="1">Uncharacterized protein orf67</fullName>
    </submittedName>
</protein>
<reference evidence="1" key="2">
    <citation type="journal article" date="2009" name="Mol. Biol. Evol.">
        <title>The chloroplast genomes of the green algae Pyramimonas, Monomastix, and Pycnococcus shed new light on the evolutionary history of prasinophytes and the origin of the secondary chloroplasts of euglenids.</title>
        <authorList>
            <person name="Turmel M."/>
            <person name="Gagnon M.C."/>
            <person name="O'Kelly C.J."/>
            <person name="Otis C."/>
            <person name="Lemieux C."/>
        </authorList>
    </citation>
    <scope>NUCLEOTIDE SEQUENCE</scope>
</reference>
<dbReference type="RefSeq" id="YP_002600995.1">
    <property type="nucleotide sequence ID" value="NC_012101.1"/>
</dbReference>
<accession>C0JWJ0</accession>
<gene>
    <name evidence="1" type="primary">orf67</name>
</gene>
<proteinExistence type="predicted"/>
<name>C0JWJ0_MONSK</name>
<dbReference type="GeneID" id="7441132"/>
<evidence type="ECO:0000313" key="1">
    <source>
        <dbReference type="EMBL" id="ACK36931.1"/>
    </source>
</evidence>
<reference evidence="1" key="1">
    <citation type="journal article" date="2006" name="BMC Biol.">
        <title>The complete chloroplast DNA sequence of the green alga Oltmannsiellopsis viridis reveals a distinctive quadripartite architecture in the chloroplast genome of early diverging ulvophytes.</title>
        <authorList>
            <person name="Pombert J.F."/>
            <person name="Lemieux C."/>
            <person name="Turmel M."/>
        </authorList>
    </citation>
    <scope>NUCLEOTIDE SEQUENCE</scope>
</reference>
<organism evidence="1">
    <name type="scientific">Monomastix sp. (strain OKE-1)</name>
    <dbReference type="NCBI Taxonomy" id="141716"/>
    <lineage>
        <taxon>Eukaryota</taxon>
        <taxon>Viridiplantae</taxon>
        <taxon>Chlorophyta</taxon>
        <taxon>Mamiellophyceae</taxon>
        <taxon>Monomastigales</taxon>
        <taxon>Monomastigaceae</taxon>
        <taxon>Monomastix</taxon>
    </lineage>
</organism>
<keyword evidence="1" id="KW-0150">Chloroplast</keyword>
<dbReference type="AlphaFoldDB" id="C0JWJ0"/>
<dbReference type="EMBL" id="FJ493497">
    <property type="protein sequence ID" value="ACK36931.1"/>
    <property type="molecule type" value="Genomic_DNA"/>
</dbReference>
<sequence>MLLISIFSLEKTSDRFLIVCLNLIYNLKGPEGQRPQGPKVFPLRGKGVSALTFQVINKAHPLETSGP</sequence>
<geneLocation type="chloroplast" evidence="1"/>
<keyword evidence="1" id="KW-0934">Plastid</keyword>